<comment type="caution">
    <text evidence="2">The sequence shown here is derived from an EMBL/GenBank/DDBJ whole genome shotgun (WGS) entry which is preliminary data.</text>
</comment>
<evidence type="ECO:0000313" key="3">
    <source>
        <dbReference type="Proteomes" id="UP000032336"/>
    </source>
</evidence>
<protein>
    <submittedName>
        <fullName evidence="2">Uncharacterized protein</fullName>
    </submittedName>
</protein>
<sequence>MTVSRASTTRKDVAKRRIGVRAGQPLSREIKFLGVPTLSEQAEGHISDGAIVSRQGTPRGQRPCACTEPQCARTGSSHVRASR</sequence>
<dbReference type="EMBL" id="JXUW01000051">
    <property type="protein sequence ID" value="KJE75290.1"/>
    <property type="molecule type" value="Genomic_DNA"/>
</dbReference>
<dbReference type="STRING" id="1121877.FEAC_29870"/>
<reference evidence="2 3" key="1">
    <citation type="submission" date="2015-01" db="EMBL/GenBank/DDBJ databases">
        <title>Draft genome of the acidophilic iron oxidizer Ferrimicrobium acidiphilum strain T23.</title>
        <authorList>
            <person name="Poehlein A."/>
            <person name="Eisen S."/>
            <person name="Schloemann M."/>
            <person name="Johnson B.D."/>
            <person name="Daniel R."/>
            <person name="Muehling M."/>
        </authorList>
    </citation>
    <scope>NUCLEOTIDE SEQUENCE [LARGE SCALE GENOMIC DNA]</scope>
    <source>
        <strain evidence="2 3">T23</strain>
    </source>
</reference>
<dbReference type="Proteomes" id="UP000032336">
    <property type="component" value="Unassembled WGS sequence"/>
</dbReference>
<feature type="region of interest" description="Disordered" evidence="1">
    <location>
        <begin position="53"/>
        <end position="83"/>
    </location>
</feature>
<accession>A0A0D8FPS5</accession>
<organism evidence="2 3">
    <name type="scientific">Ferrimicrobium acidiphilum DSM 19497</name>
    <dbReference type="NCBI Taxonomy" id="1121877"/>
    <lineage>
        <taxon>Bacteria</taxon>
        <taxon>Bacillati</taxon>
        <taxon>Actinomycetota</taxon>
        <taxon>Acidimicrobiia</taxon>
        <taxon>Acidimicrobiales</taxon>
        <taxon>Acidimicrobiaceae</taxon>
        <taxon>Ferrimicrobium</taxon>
    </lineage>
</organism>
<dbReference type="AlphaFoldDB" id="A0A0D8FPS5"/>
<evidence type="ECO:0000256" key="1">
    <source>
        <dbReference type="SAM" id="MobiDB-lite"/>
    </source>
</evidence>
<name>A0A0D8FPS5_9ACTN</name>
<feature type="compositionally biased region" description="Polar residues" evidence="1">
    <location>
        <begin position="73"/>
        <end position="83"/>
    </location>
</feature>
<evidence type="ECO:0000313" key="2">
    <source>
        <dbReference type="EMBL" id="KJE75290.1"/>
    </source>
</evidence>
<keyword evidence="3" id="KW-1185">Reference proteome</keyword>
<gene>
    <name evidence="2" type="ORF">FEAC_29870</name>
</gene>
<proteinExistence type="predicted"/>